<comment type="caution">
    <text evidence="1">The sequence shown here is derived from an EMBL/GenBank/DDBJ whole genome shotgun (WGS) entry which is preliminary data.</text>
</comment>
<dbReference type="EMBL" id="JAHQCS010000131">
    <property type="protein sequence ID" value="MBU9713256.1"/>
    <property type="molecule type" value="Genomic_DNA"/>
</dbReference>
<dbReference type="RefSeq" id="WP_217067417.1">
    <property type="nucleotide sequence ID" value="NZ_JAHQCS010000131.1"/>
</dbReference>
<keyword evidence="2" id="KW-1185">Reference proteome</keyword>
<accession>A0ABS6JHZ3</accession>
<evidence type="ECO:0000313" key="2">
    <source>
        <dbReference type="Proteomes" id="UP000784880"/>
    </source>
</evidence>
<organism evidence="1 2">
    <name type="scientific">Evansella tamaricis</name>
    <dbReference type="NCBI Taxonomy" id="2069301"/>
    <lineage>
        <taxon>Bacteria</taxon>
        <taxon>Bacillati</taxon>
        <taxon>Bacillota</taxon>
        <taxon>Bacilli</taxon>
        <taxon>Bacillales</taxon>
        <taxon>Bacillaceae</taxon>
        <taxon>Evansella</taxon>
    </lineage>
</organism>
<evidence type="ECO:0000313" key="1">
    <source>
        <dbReference type="EMBL" id="MBU9713256.1"/>
    </source>
</evidence>
<gene>
    <name evidence="1" type="ORF">KS419_16110</name>
</gene>
<dbReference type="Proteomes" id="UP000784880">
    <property type="component" value="Unassembled WGS sequence"/>
</dbReference>
<name>A0ABS6JHZ3_9BACI</name>
<protein>
    <submittedName>
        <fullName evidence="1">Uncharacterized protein</fullName>
    </submittedName>
</protein>
<reference evidence="1 2" key="1">
    <citation type="submission" date="2021-06" db="EMBL/GenBank/DDBJ databases">
        <title>Bacillus sp. RD4P76, an endophyte from a halophyte.</title>
        <authorList>
            <person name="Sun J.-Q."/>
        </authorList>
    </citation>
    <scope>NUCLEOTIDE SEQUENCE [LARGE SCALE GENOMIC DNA]</scope>
    <source>
        <strain evidence="1 2">CGMCC 1.15917</strain>
    </source>
</reference>
<proteinExistence type="predicted"/>
<sequence length="109" mass="12585">MEKNKGIQKMAERVVEGYNAIHDKDYQKGKKLLEPLAPLLHQAERPNVTFLCYLSIALIGSKDIDAFLSTYEELQRHKPNNKKELALKDRVDEMFHELMESLQSNNNNG</sequence>